<gene>
    <name evidence="2" type="ORF">OUZ56_005518</name>
</gene>
<evidence type="ECO:0000256" key="1">
    <source>
        <dbReference type="SAM" id="MobiDB-lite"/>
    </source>
</evidence>
<organism evidence="2 3">
    <name type="scientific">Daphnia magna</name>
    <dbReference type="NCBI Taxonomy" id="35525"/>
    <lineage>
        <taxon>Eukaryota</taxon>
        <taxon>Metazoa</taxon>
        <taxon>Ecdysozoa</taxon>
        <taxon>Arthropoda</taxon>
        <taxon>Crustacea</taxon>
        <taxon>Branchiopoda</taxon>
        <taxon>Diplostraca</taxon>
        <taxon>Cladocera</taxon>
        <taxon>Anomopoda</taxon>
        <taxon>Daphniidae</taxon>
        <taxon>Daphnia</taxon>
    </lineage>
</organism>
<dbReference type="EMBL" id="JAOYFB010000001">
    <property type="protein sequence ID" value="KAK4003763.1"/>
    <property type="molecule type" value="Genomic_DNA"/>
</dbReference>
<proteinExistence type="predicted"/>
<keyword evidence="3" id="KW-1185">Reference proteome</keyword>
<evidence type="ECO:0000313" key="3">
    <source>
        <dbReference type="Proteomes" id="UP001234178"/>
    </source>
</evidence>
<name>A0ABQ9YT06_9CRUS</name>
<dbReference type="Proteomes" id="UP001234178">
    <property type="component" value="Unassembled WGS sequence"/>
</dbReference>
<evidence type="ECO:0000313" key="2">
    <source>
        <dbReference type="EMBL" id="KAK4003763.1"/>
    </source>
</evidence>
<comment type="caution">
    <text evidence="2">The sequence shown here is derived from an EMBL/GenBank/DDBJ whole genome shotgun (WGS) entry which is preliminary data.</text>
</comment>
<accession>A0ABQ9YT06</accession>
<feature type="region of interest" description="Disordered" evidence="1">
    <location>
        <begin position="219"/>
        <end position="240"/>
    </location>
</feature>
<feature type="compositionally biased region" description="Polar residues" evidence="1">
    <location>
        <begin position="219"/>
        <end position="239"/>
    </location>
</feature>
<reference evidence="2 3" key="1">
    <citation type="journal article" date="2023" name="Nucleic Acids Res.">
        <title>The hologenome of Daphnia magna reveals possible DNA methylation and microbiome-mediated evolution of the host genome.</title>
        <authorList>
            <person name="Chaturvedi A."/>
            <person name="Li X."/>
            <person name="Dhandapani V."/>
            <person name="Marshall H."/>
            <person name="Kissane S."/>
            <person name="Cuenca-Cambronero M."/>
            <person name="Asole G."/>
            <person name="Calvet F."/>
            <person name="Ruiz-Romero M."/>
            <person name="Marangio P."/>
            <person name="Guigo R."/>
            <person name="Rago D."/>
            <person name="Mirbahai L."/>
            <person name="Eastwood N."/>
            <person name="Colbourne J.K."/>
            <person name="Zhou J."/>
            <person name="Mallon E."/>
            <person name="Orsini L."/>
        </authorList>
    </citation>
    <scope>NUCLEOTIDE SEQUENCE [LARGE SCALE GENOMIC DNA]</scope>
    <source>
        <strain evidence="2">LRV0_1</strain>
    </source>
</reference>
<sequence length="366" mass="40548">MFFKDKGEFYIVDLHTPVGLQVCVVPDIWCYYLEDRLCCVWPQFQPTKQKSYNKARAKEIPATENTDFASEPEDLGRGKPIRRVTRPFSPVTANHQDMSSENEELSATQLLENGLPPAPYLTLPVAQSTSRFYSSLPTNDIESMSKAQEICGQLLTESIPIDSPQSGSDPGEYYSSWRLREQIPRETLAAGRSCIQQLVDPGSRDMVVAGSSGTLGTCTRLPANSQQSGSDAGDNNNSWRLPEQIPRETLAARRPCGPQLVAAGSSDRPMVVAGLSETAETSTRFVVSQKDFEILRALKQVNATMKEMDRKILAIDKKVDNQTGTVEADDVENFPANFPVSSVTEFINLEELLQETNLKDALCLSW</sequence>
<protein>
    <submittedName>
        <fullName evidence="2">Uncharacterized protein</fullName>
    </submittedName>
</protein>